<organism evidence="2">
    <name type="scientific">Hanusia phi</name>
    <dbReference type="NCBI Taxonomy" id="3032"/>
    <lineage>
        <taxon>Eukaryota</taxon>
        <taxon>Cryptophyceae</taxon>
        <taxon>Pyrenomonadales</taxon>
        <taxon>Geminigeraceae</taxon>
        <taxon>Hanusia</taxon>
    </lineage>
</organism>
<dbReference type="AlphaFoldDB" id="A0A7S0E1E1"/>
<protein>
    <recommendedName>
        <fullName evidence="3">EF-hand domain-containing protein</fullName>
    </recommendedName>
</protein>
<evidence type="ECO:0000256" key="1">
    <source>
        <dbReference type="SAM" id="MobiDB-lite"/>
    </source>
</evidence>
<gene>
    <name evidence="2" type="ORF">HPHI1048_LOCUS3837</name>
</gene>
<name>A0A7S0E1E1_9CRYP</name>
<feature type="region of interest" description="Disordered" evidence="1">
    <location>
        <begin position="1"/>
        <end position="41"/>
    </location>
</feature>
<evidence type="ECO:0000313" key="2">
    <source>
        <dbReference type="EMBL" id="CAD8471857.1"/>
    </source>
</evidence>
<accession>A0A7S0E1E1</accession>
<dbReference type="EMBL" id="HBEO01005389">
    <property type="protein sequence ID" value="CAD8471857.1"/>
    <property type="molecule type" value="Transcribed_RNA"/>
</dbReference>
<proteinExistence type="predicted"/>
<feature type="compositionally biased region" description="Basic and acidic residues" evidence="1">
    <location>
        <begin position="18"/>
        <end position="30"/>
    </location>
</feature>
<reference evidence="2" key="1">
    <citation type="submission" date="2021-01" db="EMBL/GenBank/DDBJ databases">
        <authorList>
            <person name="Corre E."/>
            <person name="Pelletier E."/>
            <person name="Niang G."/>
            <person name="Scheremetjew M."/>
            <person name="Finn R."/>
            <person name="Kale V."/>
            <person name="Holt S."/>
            <person name="Cochrane G."/>
            <person name="Meng A."/>
            <person name="Brown T."/>
            <person name="Cohen L."/>
        </authorList>
    </citation>
    <scope>NUCLEOTIDE SEQUENCE</scope>
    <source>
        <strain evidence="2">CCMP325</strain>
    </source>
</reference>
<sequence length="389" mass="44803">MPSASPPNLELDFRQGGAHKEHSEVVDGKANRKQTGFHANRTPTRRFDRHILKRSSSADNGSFNITVHGSAYVRAEEACHLSSAPVATWDRLKEALHAEDETDCGLIAGDVFIRVLQGLDLGLTENENDELKHKYRRGDRVMYREFLDNISAILQNDDQHRDMQKKSAHRKNVPKILYRSTSRNSQLISRRPEMMSSDDDVLLAIREKILVAWNKWKAENEHRHKGFSRRMSFKKDLLNSSTRVDSFAHSHSNISEEDLNYQLALQRLFQTFQSILTVSEFERIFQQFEHRNLVAAEGDRQSWSEFLLDFILQKPTSREDNHVLPLMQTLRSQSVPLLPRRSKTRDPEEATKFSRWRPASVADMVDVSVASTPNLPPPSAAWRGRVRQL</sequence>
<evidence type="ECO:0008006" key="3">
    <source>
        <dbReference type="Google" id="ProtNLM"/>
    </source>
</evidence>